<dbReference type="EMBL" id="FPAA01000016">
    <property type="protein sequence ID" value="SFT00061.1"/>
    <property type="molecule type" value="Genomic_DNA"/>
</dbReference>
<dbReference type="Proteomes" id="UP000198660">
    <property type="component" value="Unassembled WGS sequence"/>
</dbReference>
<keyword evidence="3" id="KW-1185">Reference proteome</keyword>
<evidence type="ECO:0000313" key="3">
    <source>
        <dbReference type="Proteomes" id="UP000198660"/>
    </source>
</evidence>
<feature type="region of interest" description="Disordered" evidence="1">
    <location>
        <begin position="31"/>
        <end position="84"/>
    </location>
</feature>
<dbReference type="RefSeq" id="WP_091839322.1">
    <property type="nucleotide sequence ID" value="NZ_FPAA01000016.1"/>
</dbReference>
<dbReference type="AlphaFoldDB" id="A0A1I6UF69"/>
<organism evidence="2 3">
    <name type="scientific">Marininema halotolerans</name>
    <dbReference type="NCBI Taxonomy" id="1155944"/>
    <lineage>
        <taxon>Bacteria</taxon>
        <taxon>Bacillati</taxon>
        <taxon>Bacillota</taxon>
        <taxon>Bacilli</taxon>
        <taxon>Bacillales</taxon>
        <taxon>Thermoactinomycetaceae</taxon>
        <taxon>Marininema</taxon>
    </lineage>
</organism>
<evidence type="ECO:0000313" key="2">
    <source>
        <dbReference type="EMBL" id="SFT00061.1"/>
    </source>
</evidence>
<gene>
    <name evidence="2" type="ORF">SAMN05444972_11618</name>
</gene>
<protein>
    <submittedName>
        <fullName evidence="2">Uncharacterized protein</fullName>
    </submittedName>
</protein>
<dbReference type="OrthoDB" id="2991458at2"/>
<name>A0A1I6UF69_9BACL</name>
<sequence length="84" mass="8846">MFQICIRGIKIQSITDVGSLNIGTTLNFLVKRPEPSEGGGGQQPGVPPKPPQSGNPLPGEGNSPPTNHPKPPKGRLPEQDQSEV</sequence>
<reference evidence="3" key="1">
    <citation type="submission" date="2016-10" db="EMBL/GenBank/DDBJ databases">
        <authorList>
            <person name="Varghese N."/>
            <person name="Submissions S."/>
        </authorList>
    </citation>
    <scope>NUCLEOTIDE SEQUENCE [LARGE SCALE GENOMIC DNA]</scope>
    <source>
        <strain evidence="3">DSM 45789</strain>
    </source>
</reference>
<accession>A0A1I6UF69</accession>
<proteinExistence type="predicted"/>
<evidence type="ECO:0000256" key="1">
    <source>
        <dbReference type="SAM" id="MobiDB-lite"/>
    </source>
</evidence>